<name>A0A3B0SYP3_9ZZZZ</name>
<dbReference type="EMBL" id="UOEL01000066">
    <property type="protein sequence ID" value="VAW11581.1"/>
    <property type="molecule type" value="Genomic_DNA"/>
</dbReference>
<dbReference type="SUPFAM" id="SSF51556">
    <property type="entry name" value="Metallo-dependent hydrolases"/>
    <property type="match status" value="1"/>
</dbReference>
<dbReference type="GO" id="GO:0016787">
    <property type="term" value="F:hydrolase activity"/>
    <property type="evidence" value="ECO:0007669"/>
    <property type="project" value="UniProtKB-KW"/>
</dbReference>
<gene>
    <name evidence="1" type="ORF">MNBD_BACTEROID03-2612</name>
</gene>
<dbReference type="InterPro" id="IPR032466">
    <property type="entry name" value="Metal_Hydrolase"/>
</dbReference>
<dbReference type="AlphaFoldDB" id="A0A3B0SYP3"/>
<sequence>MEHWYGLPEALLNDRTVQDYPLYYNYQNEQDRFENAGKLWAQAAKPYSEHWEKVMTELLELDFTLDPTFNIYEASRDLQRARRAEWHEEYTLPSLWRFYQPSRISHGSYWHD</sequence>
<protein>
    <submittedName>
        <fullName evidence="1">Amidohydrolase family enzyme</fullName>
    </submittedName>
</protein>
<accession>A0A3B0SYP3</accession>
<evidence type="ECO:0000313" key="1">
    <source>
        <dbReference type="EMBL" id="VAW11581.1"/>
    </source>
</evidence>
<proteinExistence type="predicted"/>
<keyword evidence="1" id="KW-0378">Hydrolase</keyword>
<reference evidence="1" key="1">
    <citation type="submission" date="2018-06" db="EMBL/GenBank/DDBJ databases">
        <authorList>
            <person name="Zhirakovskaya E."/>
        </authorList>
    </citation>
    <scope>NUCLEOTIDE SEQUENCE</scope>
</reference>
<organism evidence="1">
    <name type="scientific">hydrothermal vent metagenome</name>
    <dbReference type="NCBI Taxonomy" id="652676"/>
    <lineage>
        <taxon>unclassified sequences</taxon>
        <taxon>metagenomes</taxon>
        <taxon>ecological metagenomes</taxon>
    </lineage>
</organism>